<name>A0A0H2RZF6_9AGAM</name>
<evidence type="ECO:0000256" key="1">
    <source>
        <dbReference type="SAM" id="MobiDB-lite"/>
    </source>
</evidence>
<evidence type="ECO:0000313" key="3">
    <source>
        <dbReference type="Proteomes" id="UP000053477"/>
    </source>
</evidence>
<reference evidence="2 3" key="1">
    <citation type="submission" date="2015-04" db="EMBL/GenBank/DDBJ databases">
        <title>Complete genome sequence of Schizopora paradoxa KUC8140, a cosmopolitan wood degrader in East Asia.</title>
        <authorList>
            <consortium name="DOE Joint Genome Institute"/>
            <person name="Min B."/>
            <person name="Park H."/>
            <person name="Jang Y."/>
            <person name="Kim J.-J."/>
            <person name="Kim K.H."/>
            <person name="Pangilinan J."/>
            <person name="Lipzen A."/>
            <person name="Riley R."/>
            <person name="Grigoriev I.V."/>
            <person name="Spatafora J.W."/>
            <person name="Choi I.-G."/>
        </authorList>
    </citation>
    <scope>NUCLEOTIDE SEQUENCE [LARGE SCALE GENOMIC DNA]</scope>
    <source>
        <strain evidence="2 3">KUC8140</strain>
    </source>
</reference>
<sequence>MWFSKSSKGSSSKSSATQRSDSPSSYRSYSSQSTPNLLEVPFAPAKAFKKKSIPILSKKESLPIVNVCRDSPLLTGPSSVSRRKAVYRDDDWQIKKRCRSCEGDNVIDPSQVGKYVACKNVYIGMPCPGHFHVTQRDALKAKKSKELKASFDFMCPGEDELPKKYRVPRERWPARHY</sequence>
<dbReference type="InParanoid" id="A0A0H2RZF6"/>
<keyword evidence="3" id="KW-1185">Reference proteome</keyword>
<protein>
    <submittedName>
        <fullName evidence="2">Uncharacterized protein</fullName>
    </submittedName>
</protein>
<organism evidence="2 3">
    <name type="scientific">Schizopora paradoxa</name>
    <dbReference type="NCBI Taxonomy" id="27342"/>
    <lineage>
        <taxon>Eukaryota</taxon>
        <taxon>Fungi</taxon>
        <taxon>Dikarya</taxon>
        <taxon>Basidiomycota</taxon>
        <taxon>Agaricomycotina</taxon>
        <taxon>Agaricomycetes</taxon>
        <taxon>Hymenochaetales</taxon>
        <taxon>Schizoporaceae</taxon>
        <taxon>Schizopora</taxon>
    </lineage>
</organism>
<dbReference type="AlphaFoldDB" id="A0A0H2RZF6"/>
<dbReference type="EMBL" id="KQ085908">
    <property type="protein sequence ID" value="KLO17129.1"/>
    <property type="molecule type" value="Genomic_DNA"/>
</dbReference>
<gene>
    <name evidence="2" type="ORF">SCHPADRAFT_887243</name>
</gene>
<evidence type="ECO:0000313" key="2">
    <source>
        <dbReference type="EMBL" id="KLO17129.1"/>
    </source>
</evidence>
<dbReference type="Proteomes" id="UP000053477">
    <property type="component" value="Unassembled WGS sequence"/>
</dbReference>
<proteinExistence type="predicted"/>
<feature type="region of interest" description="Disordered" evidence="1">
    <location>
        <begin position="1"/>
        <end position="33"/>
    </location>
</feature>
<accession>A0A0H2RZF6</accession>